<gene>
    <name evidence="1" type="ORF">PYX00_001807</name>
</gene>
<accession>A0AAW2IEV5</accession>
<sequence>MLRNHLDLIGRNEPVQRKAKFWQSYVRALKGTDDMRAPEQYRRPHGIFRPLITSEFPELTWPHSKSIYDDPIHPHDRINTPGYRYNPVSRETYGYSPRNLYPHHYSSPDRYRPGDFYFGELEPEDKDLDSFSKEHPHYYRPIYSIAKPIYPSYRPWNYTPRPVPRPAPLYRPLPKREVAPKPAAPSEKVAFNFQGQPIYTRGGLTRRPLSELLEPNTSIPWASIVRDPWWWEYPELRPYVSPYTSPYTSPLPFYLRDSYLSPVKRQYLWTKHPIRPFAAVY</sequence>
<organism evidence="1">
    <name type="scientific">Menopon gallinae</name>
    <name type="common">poultry shaft louse</name>
    <dbReference type="NCBI Taxonomy" id="328185"/>
    <lineage>
        <taxon>Eukaryota</taxon>
        <taxon>Metazoa</taxon>
        <taxon>Ecdysozoa</taxon>
        <taxon>Arthropoda</taxon>
        <taxon>Hexapoda</taxon>
        <taxon>Insecta</taxon>
        <taxon>Pterygota</taxon>
        <taxon>Neoptera</taxon>
        <taxon>Paraneoptera</taxon>
        <taxon>Psocodea</taxon>
        <taxon>Troctomorpha</taxon>
        <taxon>Phthiraptera</taxon>
        <taxon>Amblycera</taxon>
        <taxon>Menoponidae</taxon>
        <taxon>Menopon</taxon>
    </lineage>
</organism>
<comment type="caution">
    <text evidence="1">The sequence shown here is derived from an EMBL/GenBank/DDBJ whole genome shotgun (WGS) entry which is preliminary data.</text>
</comment>
<protein>
    <recommendedName>
        <fullName evidence="2">Myofilin</fullName>
    </recommendedName>
</protein>
<evidence type="ECO:0008006" key="2">
    <source>
        <dbReference type="Google" id="ProtNLM"/>
    </source>
</evidence>
<dbReference type="AlphaFoldDB" id="A0AAW2IEV5"/>
<dbReference type="InterPro" id="IPR031828">
    <property type="entry name" value="Myofilin"/>
</dbReference>
<name>A0AAW2IEV5_9NEOP</name>
<reference evidence="1" key="1">
    <citation type="journal article" date="2024" name="Gigascience">
        <title>Chromosome-level genome of the poultry shaft louse Menopon gallinae provides insight into the host-switching and adaptive evolution of parasitic lice.</title>
        <authorList>
            <person name="Xu Y."/>
            <person name="Ma L."/>
            <person name="Liu S."/>
            <person name="Liang Y."/>
            <person name="Liu Q."/>
            <person name="He Z."/>
            <person name="Tian L."/>
            <person name="Duan Y."/>
            <person name="Cai W."/>
            <person name="Li H."/>
            <person name="Song F."/>
        </authorList>
    </citation>
    <scope>NUCLEOTIDE SEQUENCE</scope>
    <source>
        <strain evidence="1">Cailab_2023a</strain>
    </source>
</reference>
<dbReference type="EMBL" id="JARGDH010000001">
    <property type="protein sequence ID" value="KAL0280547.1"/>
    <property type="molecule type" value="Genomic_DNA"/>
</dbReference>
<proteinExistence type="predicted"/>
<evidence type="ECO:0000313" key="1">
    <source>
        <dbReference type="EMBL" id="KAL0280547.1"/>
    </source>
</evidence>
<dbReference type="Pfam" id="PF15929">
    <property type="entry name" value="Myofilin"/>
    <property type="match status" value="1"/>
</dbReference>